<feature type="transmembrane region" description="Helical" evidence="5">
    <location>
        <begin position="108"/>
        <end position="126"/>
    </location>
</feature>
<feature type="transmembrane region" description="Helical" evidence="5">
    <location>
        <begin position="159"/>
        <end position="176"/>
    </location>
</feature>
<dbReference type="Proteomes" id="UP001165580">
    <property type="component" value="Unassembled WGS sequence"/>
</dbReference>
<evidence type="ECO:0000259" key="6">
    <source>
        <dbReference type="Pfam" id="PF13515"/>
    </source>
</evidence>
<evidence type="ECO:0000256" key="2">
    <source>
        <dbReference type="ARBA" id="ARBA00022692"/>
    </source>
</evidence>
<keyword evidence="8" id="KW-1185">Reference proteome</keyword>
<feature type="transmembrane region" description="Helical" evidence="5">
    <location>
        <begin position="58"/>
        <end position="76"/>
    </location>
</feature>
<evidence type="ECO:0000256" key="5">
    <source>
        <dbReference type="SAM" id="Phobius"/>
    </source>
</evidence>
<evidence type="ECO:0000313" key="8">
    <source>
        <dbReference type="Proteomes" id="UP001165580"/>
    </source>
</evidence>
<evidence type="ECO:0000256" key="1">
    <source>
        <dbReference type="ARBA" id="ARBA00004141"/>
    </source>
</evidence>
<dbReference type="EMBL" id="JANTEZ010000003">
    <property type="protein sequence ID" value="MCS5714733.1"/>
    <property type="molecule type" value="Genomic_DNA"/>
</dbReference>
<keyword evidence="4 5" id="KW-0472">Membrane</keyword>
<organism evidence="7 8">
    <name type="scientific">Herbiconiux gentiana</name>
    <dbReference type="NCBI Taxonomy" id="2970912"/>
    <lineage>
        <taxon>Bacteria</taxon>
        <taxon>Bacillati</taxon>
        <taxon>Actinomycetota</taxon>
        <taxon>Actinomycetes</taxon>
        <taxon>Micrococcales</taxon>
        <taxon>Microbacteriaceae</taxon>
        <taxon>Herbiconiux</taxon>
    </lineage>
</organism>
<comment type="subcellular location">
    <subcellularLocation>
        <location evidence="1">Membrane</location>
        <topology evidence="1">Multi-pass membrane protein</topology>
    </subcellularLocation>
</comment>
<dbReference type="InterPro" id="IPR049453">
    <property type="entry name" value="Memb_transporter_dom"/>
</dbReference>
<dbReference type="RefSeq" id="WP_259486246.1">
    <property type="nucleotide sequence ID" value="NZ_JANTEZ010000003.1"/>
</dbReference>
<gene>
    <name evidence="7" type="ORF">NVV95_09240</name>
</gene>
<dbReference type="Pfam" id="PF13515">
    <property type="entry name" value="FUSC_2"/>
    <property type="match status" value="1"/>
</dbReference>
<name>A0ABT2GEU6_9MICO</name>
<accession>A0ABT2GEU6</accession>
<comment type="caution">
    <text evidence="7">The sequence shown here is derived from an EMBL/GenBank/DDBJ whole genome shotgun (WGS) entry which is preliminary data.</text>
</comment>
<proteinExistence type="predicted"/>
<feature type="domain" description="Integral membrane bound transporter" evidence="6">
    <location>
        <begin position="48"/>
        <end position="169"/>
    </location>
</feature>
<sequence>MTAPVAPAADDGPLPLRARWAALTRASTERTVASGPALLQLAVAVTIAYALAHFLLEHPYPIAAVTVTLSSLGLVLDARPRRVAETAVAMTIGIALSEVILLLAGQGLWQFAVTVLVALTVTRFLSPVPGLPILAAVQASLVSLMPLPAGGPFTRTADAVLGGLVALACTALIPRDPRRAARREGQKFFAAFTAILSSLVTVLRIGDQHTAELVLSRARGTQVLVEQWRGSLDSAAAIARISPFLRRHRAELAEQQTMQLHLDHAARNLRVISRRLSVIGDGRQRPELAELLAGILSATALLGQSIDRPELRPVVRQSLVLVAIRLDPRELTPGQPFAEAALVLSIRPLVLDLLAASGMPLEEARRTLPDITT</sequence>
<keyword evidence="3 5" id="KW-1133">Transmembrane helix</keyword>
<keyword evidence="2 5" id="KW-0812">Transmembrane</keyword>
<evidence type="ECO:0000313" key="7">
    <source>
        <dbReference type="EMBL" id="MCS5714733.1"/>
    </source>
</evidence>
<feature type="transmembrane region" description="Helical" evidence="5">
    <location>
        <begin position="32"/>
        <end position="52"/>
    </location>
</feature>
<protein>
    <submittedName>
        <fullName evidence="7">FUSC family protein</fullName>
    </submittedName>
</protein>
<reference evidence="7" key="1">
    <citation type="submission" date="2022-08" db="EMBL/GenBank/DDBJ databases">
        <authorList>
            <person name="Deng Y."/>
            <person name="Han X.-F."/>
            <person name="Zhang Y.-Q."/>
        </authorList>
    </citation>
    <scope>NUCLEOTIDE SEQUENCE</scope>
    <source>
        <strain evidence="7">CPCC 205716</strain>
    </source>
</reference>
<evidence type="ECO:0000256" key="4">
    <source>
        <dbReference type="ARBA" id="ARBA00023136"/>
    </source>
</evidence>
<evidence type="ECO:0000256" key="3">
    <source>
        <dbReference type="ARBA" id="ARBA00022989"/>
    </source>
</evidence>
<feature type="transmembrane region" description="Helical" evidence="5">
    <location>
        <begin position="188"/>
        <end position="206"/>
    </location>
</feature>